<keyword evidence="3" id="KW-0479">Metal-binding</keyword>
<keyword evidence="6 10" id="KW-1133">Transmembrane helix</keyword>
<dbReference type="Pfam" id="PF13639">
    <property type="entry name" value="zf-RING_2"/>
    <property type="match status" value="1"/>
</dbReference>
<keyword evidence="7 10" id="KW-0472">Membrane</keyword>
<evidence type="ECO:0000256" key="3">
    <source>
        <dbReference type="ARBA" id="ARBA00022723"/>
    </source>
</evidence>
<evidence type="ECO:0000256" key="5">
    <source>
        <dbReference type="ARBA" id="ARBA00022833"/>
    </source>
</evidence>
<dbReference type="SUPFAM" id="SSF57850">
    <property type="entry name" value="RING/U-box"/>
    <property type="match status" value="1"/>
</dbReference>
<organism evidence="12 13">
    <name type="scientific">Lolium multiflorum</name>
    <name type="common">Italian ryegrass</name>
    <name type="synonym">Lolium perenne subsp. multiflorum</name>
    <dbReference type="NCBI Taxonomy" id="4521"/>
    <lineage>
        <taxon>Eukaryota</taxon>
        <taxon>Viridiplantae</taxon>
        <taxon>Streptophyta</taxon>
        <taxon>Embryophyta</taxon>
        <taxon>Tracheophyta</taxon>
        <taxon>Spermatophyta</taxon>
        <taxon>Magnoliopsida</taxon>
        <taxon>Liliopsida</taxon>
        <taxon>Poales</taxon>
        <taxon>Poaceae</taxon>
        <taxon>BOP clade</taxon>
        <taxon>Pooideae</taxon>
        <taxon>Poodae</taxon>
        <taxon>Poeae</taxon>
        <taxon>Poeae Chloroplast Group 2 (Poeae type)</taxon>
        <taxon>Loliodinae</taxon>
        <taxon>Loliinae</taxon>
        <taxon>Lolium</taxon>
    </lineage>
</organism>
<evidence type="ECO:0000256" key="10">
    <source>
        <dbReference type="SAM" id="Phobius"/>
    </source>
</evidence>
<protein>
    <recommendedName>
        <fullName evidence="11">RING-type domain-containing protein</fullName>
    </recommendedName>
</protein>
<dbReference type="CDD" id="cd16461">
    <property type="entry name" value="RING-H2_EL5-like"/>
    <property type="match status" value="1"/>
</dbReference>
<keyword evidence="2 10" id="KW-0812">Transmembrane</keyword>
<dbReference type="PANTHER" id="PTHR46539">
    <property type="entry name" value="E3 UBIQUITIN-PROTEIN LIGASE ATL42"/>
    <property type="match status" value="1"/>
</dbReference>
<keyword evidence="13" id="KW-1185">Reference proteome</keyword>
<gene>
    <name evidence="12" type="ORF">QYE76_034767</name>
</gene>
<dbReference type="InterPro" id="IPR001841">
    <property type="entry name" value="Znf_RING"/>
</dbReference>
<comment type="caution">
    <text evidence="12">The sequence shown here is derived from an EMBL/GenBank/DDBJ whole genome shotgun (WGS) entry which is preliminary data.</text>
</comment>
<keyword evidence="4 8" id="KW-0863">Zinc-finger</keyword>
<evidence type="ECO:0000256" key="9">
    <source>
        <dbReference type="SAM" id="MobiDB-lite"/>
    </source>
</evidence>
<dbReference type="Proteomes" id="UP001231189">
    <property type="component" value="Unassembled WGS sequence"/>
</dbReference>
<evidence type="ECO:0000259" key="11">
    <source>
        <dbReference type="PROSITE" id="PS50089"/>
    </source>
</evidence>
<evidence type="ECO:0000256" key="4">
    <source>
        <dbReference type="ARBA" id="ARBA00022771"/>
    </source>
</evidence>
<sequence>MAGARAGQRNLGGLNLVTALEFSSPLYLTRTVGEACGGDGGCGDGYWPRRMVVFFVYINDFGCASNHLYDSSHSSRDLYSHLIMLNLYPRLSASSRSLDADSGDDGVARPRAFFGIAVACVSILLFCCVLAATANALKAGAFAATFALLLVVLGCFAPRTSWIRGRPTGRPASAVLTLTVRSSGGCAYTPADAPPAFAFVCPLEKCDSRGIDGDDEEAASSCVVVCPVCLEGVHGGEMVRQLPACKHVFHVECIDMWLHSHRTCPMCRCVILPPPTTETAKAFEPEEEPASSSDEALPPV</sequence>
<dbReference type="InterPro" id="IPR013083">
    <property type="entry name" value="Znf_RING/FYVE/PHD"/>
</dbReference>
<proteinExistence type="predicted"/>
<evidence type="ECO:0000256" key="6">
    <source>
        <dbReference type="ARBA" id="ARBA00022989"/>
    </source>
</evidence>
<comment type="subcellular location">
    <subcellularLocation>
        <location evidence="1">Membrane</location>
    </subcellularLocation>
</comment>
<evidence type="ECO:0000256" key="7">
    <source>
        <dbReference type="ARBA" id="ARBA00023136"/>
    </source>
</evidence>
<dbReference type="PANTHER" id="PTHR46539:SF25">
    <property type="entry name" value="(WILD MALAYSIAN BANANA) HYPOTHETICAL PROTEIN"/>
    <property type="match status" value="1"/>
</dbReference>
<dbReference type="SMART" id="SM00184">
    <property type="entry name" value="RING"/>
    <property type="match status" value="1"/>
</dbReference>
<dbReference type="PROSITE" id="PS50089">
    <property type="entry name" value="ZF_RING_2"/>
    <property type="match status" value="1"/>
</dbReference>
<dbReference type="GO" id="GO:0016020">
    <property type="term" value="C:membrane"/>
    <property type="evidence" value="ECO:0007669"/>
    <property type="project" value="UniProtKB-SubCell"/>
</dbReference>
<dbReference type="EMBL" id="JAUUTY010000007">
    <property type="protein sequence ID" value="KAK1611094.1"/>
    <property type="molecule type" value="Genomic_DNA"/>
</dbReference>
<reference evidence="12" key="1">
    <citation type="submission" date="2023-07" db="EMBL/GenBank/DDBJ databases">
        <title>A chromosome-level genome assembly of Lolium multiflorum.</title>
        <authorList>
            <person name="Chen Y."/>
            <person name="Copetti D."/>
            <person name="Kolliker R."/>
            <person name="Studer B."/>
        </authorList>
    </citation>
    <scope>NUCLEOTIDE SEQUENCE</scope>
    <source>
        <strain evidence="12">02402/16</strain>
        <tissue evidence="12">Leaf</tissue>
    </source>
</reference>
<name>A0AAD8R097_LOLMU</name>
<evidence type="ECO:0000256" key="8">
    <source>
        <dbReference type="PROSITE-ProRule" id="PRU00175"/>
    </source>
</evidence>
<feature type="domain" description="RING-type" evidence="11">
    <location>
        <begin position="226"/>
        <end position="268"/>
    </location>
</feature>
<feature type="region of interest" description="Disordered" evidence="9">
    <location>
        <begin position="280"/>
        <end position="300"/>
    </location>
</feature>
<dbReference type="Gene3D" id="3.30.40.10">
    <property type="entry name" value="Zinc/RING finger domain, C3HC4 (zinc finger)"/>
    <property type="match status" value="1"/>
</dbReference>
<feature type="compositionally biased region" description="Low complexity" evidence="9">
    <location>
        <begin position="290"/>
        <end position="300"/>
    </location>
</feature>
<evidence type="ECO:0000313" key="13">
    <source>
        <dbReference type="Proteomes" id="UP001231189"/>
    </source>
</evidence>
<accession>A0AAD8R097</accession>
<evidence type="ECO:0000313" key="12">
    <source>
        <dbReference type="EMBL" id="KAK1611094.1"/>
    </source>
</evidence>
<evidence type="ECO:0000256" key="1">
    <source>
        <dbReference type="ARBA" id="ARBA00004370"/>
    </source>
</evidence>
<feature type="transmembrane region" description="Helical" evidence="10">
    <location>
        <begin position="112"/>
        <end position="133"/>
    </location>
</feature>
<feature type="transmembrane region" description="Helical" evidence="10">
    <location>
        <begin position="139"/>
        <end position="157"/>
    </location>
</feature>
<dbReference type="GO" id="GO:0008270">
    <property type="term" value="F:zinc ion binding"/>
    <property type="evidence" value="ECO:0007669"/>
    <property type="project" value="UniProtKB-KW"/>
</dbReference>
<keyword evidence="5" id="KW-0862">Zinc</keyword>
<evidence type="ECO:0000256" key="2">
    <source>
        <dbReference type="ARBA" id="ARBA00022692"/>
    </source>
</evidence>
<dbReference type="AlphaFoldDB" id="A0AAD8R097"/>